<reference evidence="1 2" key="1">
    <citation type="journal article" date="2017" name="Plant Biotechnol. J.">
        <title>A comprehensive draft genome sequence for lupin (Lupinus angustifolius), an emerging health food: insights into plant-microbe interactions and legume evolution.</title>
        <authorList>
            <person name="Hane J.K."/>
            <person name="Ming Y."/>
            <person name="Kamphuis L.G."/>
            <person name="Nelson M.N."/>
            <person name="Garg G."/>
            <person name="Atkins C.A."/>
            <person name="Bayer P.E."/>
            <person name="Bravo A."/>
            <person name="Bringans S."/>
            <person name="Cannon S."/>
            <person name="Edwards D."/>
            <person name="Foley R."/>
            <person name="Gao L.L."/>
            <person name="Harrison M.J."/>
            <person name="Huang W."/>
            <person name="Hurgobin B."/>
            <person name="Li S."/>
            <person name="Liu C.W."/>
            <person name="McGrath A."/>
            <person name="Morahan G."/>
            <person name="Murray J."/>
            <person name="Weller J."/>
            <person name="Jian J."/>
            <person name="Singh K.B."/>
        </authorList>
    </citation>
    <scope>NUCLEOTIDE SEQUENCE [LARGE SCALE GENOMIC DNA]</scope>
    <source>
        <strain evidence="2">cv. Tanjil</strain>
        <tissue evidence="1">Whole plant</tissue>
    </source>
</reference>
<accession>A0A394D9I2</accession>
<dbReference type="Gramene" id="OIW19869">
    <property type="protein sequence ID" value="OIW19869"/>
    <property type="gene ID" value="TanjilG_27235"/>
</dbReference>
<keyword evidence="2" id="KW-1185">Reference proteome</keyword>
<evidence type="ECO:0008006" key="3">
    <source>
        <dbReference type="Google" id="ProtNLM"/>
    </source>
</evidence>
<proteinExistence type="predicted"/>
<evidence type="ECO:0000313" key="2">
    <source>
        <dbReference type="Proteomes" id="UP000188354"/>
    </source>
</evidence>
<name>A0A394D9I2_LUPAN</name>
<evidence type="ECO:0000313" key="1">
    <source>
        <dbReference type="EMBL" id="OIW19869.1"/>
    </source>
</evidence>
<sequence>MVVNRRTQSGYSRSFGSTRTNSYSKVVTLEPSTTNSYRKEGSSIGSVVAPLKNNHDMGSSKIGGDYRRLTSAKMKEKREKGLCFRCDEPFSRDHRCRNKQLHMLLMADEEEAEEEEVEEGNEAGIEVQAFNSLQLSLYSMKGLTSSRSWEIGETLREKPVVVIIECGASHNFISRDLVDDLQLKVEGTITYVVELGDGHHI</sequence>
<dbReference type="Proteomes" id="UP000188354">
    <property type="component" value="Unassembled WGS sequence"/>
</dbReference>
<protein>
    <recommendedName>
        <fullName evidence="3">Ty3-gypsy retrotransposon protein</fullName>
    </recommendedName>
</protein>
<comment type="caution">
    <text evidence="1">The sequence shown here is derived from an EMBL/GenBank/DDBJ whole genome shotgun (WGS) entry which is preliminary data.</text>
</comment>
<organism evidence="1 2">
    <name type="scientific">Lupinus angustifolius</name>
    <name type="common">Narrow-leaved blue lupine</name>
    <dbReference type="NCBI Taxonomy" id="3871"/>
    <lineage>
        <taxon>Eukaryota</taxon>
        <taxon>Viridiplantae</taxon>
        <taxon>Streptophyta</taxon>
        <taxon>Embryophyta</taxon>
        <taxon>Tracheophyta</taxon>
        <taxon>Spermatophyta</taxon>
        <taxon>Magnoliopsida</taxon>
        <taxon>eudicotyledons</taxon>
        <taxon>Gunneridae</taxon>
        <taxon>Pentapetalae</taxon>
        <taxon>rosids</taxon>
        <taxon>fabids</taxon>
        <taxon>Fabales</taxon>
        <taxon>Fabaceae</taxon>
        <taxon>Papilionoideae</taxon>
        <taxon>50 kb inversion clade</taxon>
        <taxon>genistoids sensu lato</taxon>
        <taxon>core genistoids</taxon>
        <taxon>Genisteae</taxon>
        <taxon>Lupinus</taxon>
    </lineage>
</organism>
<dbReference type="AlphaFoldDB" id="A0A394D9I2"/>
<gene>
    <name evidence="1" type="ORF">TanjilG_27235</name>
</gene>
<dbReference type="EMBL" id="MLAU01003747">
    <property type="protein sequence ID" value="OIW19869.1"/>
    <property type="molecule type" value="Genomic_DNA"/>
</dbReference>